<keyword evidence="7 10" id="KW-0808">Transferase</keyword>
<dbReference type="PANTHER" id="PTHR43651">
    <property type="entry name" value="1,4-ALPHA-GLUCAN-BRANCHING ENZYME"/>
    <property type="match status" value="1"/>
</dbReference>
<reference evidence="13 14" key="1">
    <citation type="journal article" date="2015" name="Genome Announc.">
        <title>Complete Genome Sequence of a Novel Bacterium within the Family Rhodocyclaceae That Degrades Polycyclic Aromatic Hydrocarbons.</title>
        <authorList>
            <person name="Singleton D.R."/>
            <person name="Dickey A.N."/>
            <person name="Scholl E.H."/>
            <person name="Wright F.A."/>
            <person name="Aitken M.D."/>
        </authorList>
    </citation>
    <scope>NUCLEOTIDE SEQUENCE [LARGE SCALE GENOMIC DNA]</scope>
    <source>
        <strain evidence="14">PG1-Ca6</strain>
    </source>
</reference>
<evidence type="ECO:0000256" key="4">
    <source>
        <dbReference type="ARBA" id="ARBA00009000"/>
    </source>
</evidence>
<dbReference type="InterPro" id="IPR017853">
    <property type="entry name" value="GH"/>
</dbReference>
<evidence type="ECO:0000256" key="10">
    <source>
        <dbReference type="HAMAP-Rule" id="MF_00685"/>
    </source>
</evidence>
<evidence type="ECO:0000256" key="5">
    <source>
        <dbReference type="ARBA" id="ARBA00022600"/>
    </source>
</evidence>
<keyword evidence="14" id="KW-1185">Reference proteome</keyword>
<comment type="similarity">
    <text evidence="4 10">Belongs to the glycosyl hydrolase 13 family. GlgB subfamily.</text>
</comment>
<evidence type="ECO:0000256" key="11">
    <source>
        <dbReference type="PIRSR" id="PIRSR000463-1"/>
    </source>
</evidence>
<dbReference type="InterPro" id="IPR054169">
    <property type="entry name" value="GlgB_N"/>
</dbReference>
<dbReference type="InterPro" id="IPR014756">
    <property type="entry name" value="Ig_E-set"/>
</dbReference>
<feature type="domain" description="Glycosyl hydrolase family 13 catalytic" evidence="12">
    <location>
        <begin position="241"/>
        <end position="588"/>
    </location>
</feature>
<dbReference type="RefSeq" id="WP_202636503.1">
    <property type="nucleotide sequence ID" value="NZ_CP010554.1"/>
</dbReference>
<name>A0A0C5JLA2_9PROT</name>
<evidence type="ECO:0000256" key="9">
    <source>
        <dbReference type="ARBA" id="ARBA00023277"/>
    </source>
</evidence>
<dbReference type="GO" id="GO:0003844">
    <property type="term" value="F:1,4-alpha-glucan branching enzyme activity"/>
    <property type="evidence" value="ECO:0007669"/>
    <property type="project" value="UniProtKB-UniRule"/>
</dbReference>
<comment type="pathway">
    <text evidence="3 10">Glycan biosynthesis; glycogen biosynthesis.</text>
</comment>
<dbReference type="UniPathway" id="UPA00164"/>
<dbReference type="Pfam" id="PF02806">
    <property type="entry name" value="Alpha-amylase_C"/>
    <property type="match status" value="1"/>
</dbReference>
<evidence type="ECO:0000256" key="1">
    <source>
        <dbReference type="ARBA" id="ARBA00000826"/>
    </source>
</evidence>
<dbReference type="GO" id="GO:0004553">
    <property type="term" value="F:hydrolase activity, hydrolyzing O-glycosyl compounds"/>
    <property type="evidence" value="ECO:0007669"/>
    <property type="project" value="InterPro"/>
</dbReference>
<dbReference type="PIRSF" id="PIRSF000463">
    <property type="entry name" value="GlgB"/>
    <property type="match status" value="1"/>
</dbReference>
<accession>A0A0C5JLA2</accession>
<evidence type="ECO:0000256" key="8">
    <source>
        <dbReference type="ARBA" id="ARBA00023056"/>
    </source>
</evidence>
<dbReference type="InterPro" id="IPR013780">
    <property type="entry name" value="Glyco_hydro_b"/>
</dbReference>
<dbReference type="CDD" id="cd02855">
    <property type="entry name" value="E_set_GBE_prok_N"/>
    <property type="match status" value="1"/>
</dbReference>
<evidence type="ECO:0000313" key="13">
    <source>
        <dbReference type="EMBL" id="AJP48131.1"/>
    </source>
</evidence>
<dbReference type="PANTHER" id="PTHR43651:SF3">
    <property type="entry name" value="1,4-ALPHA-GLUCAN-BRANCHING ENZYME"/>
    <property type="match status" value="1"/>
</dbReference>
<dbReference type="GO" id="GO:0043169">
    <property type="term" value="F:cation binding"/>
    <property type="evidence" value="ECO:0007669"/>
    <property type="project" value="InterPro"/>
</dbReference>
<comment type="function">
    <text evidence="2 10">Catalyzes the formation of the alpha-1,6-glucosidic linkages in glycogen by scission of a 1,4-alpha-linked oligosaccharide from growing alpha-1,4-glucan chains and the subsequent attachment of the oligosaccharide to the alpha-1,6 position.</text>
</comment>
<comment type="subunit">
    <text evidence="10">Monomer.</text>
</comment>
<dbReference type="InterPro" id="IPR006047">
    <property type="entry name" value="GH13_cat_dom"/>
</dbReference>
<dbReference type="CDD" id="cd11322">
    <property type="entry name" value="AmyAc_Glg_BE"/>
    <property type="match status" value="1"/>
</dbReference>
<dbReference type="InterPro" id="IPR004193">
    <property type="entry name" value="Glyco_hydro_13_N"/>
</dbReference>
<keyword evidence="8 10" id="KW-0320">Glycogen biosynthesis</keyword>
<evidence type="ECO:0000256" key="6">
    <source>
        <dbReference type="ARBA" id="ARBA00022676"/>
    </source>
</evidence>
<dbReference type="SUPFAM" id="SSF51011">
    <property type="entry name" value="Glycosyl hydrolase domain"/>
    <property type="match status" value="1"/>
</dbReference>
<dbReference type="Gene3D" id="2.60.40.10">
    <property type="entry name" value="Immunoglobulins"/>
    <property type="match status" value="1"/>
</dbReference>
<protein>
    <recommendedName>
        <fullName evidence="10">1,4-alpha-glucan branching enzyme GlgB</fullName>
        <ecNumber evidence="10">2.4.1.18</ecNumber>
    </recommendedName>
    <alternativeName>
        <fullName evidence="10">1,4-alpha-D-glucan:1,4-alpha-D-glucan 6-glucosyl-transferase</fullName>
    </alternativeName>
    <alternativeName>
        <fullName evidence="10">Alpha-(1-&gt;4)-glucan branching enzyme</fullName>
    </alternativeName>
    <alternativeName>
        <fullName evidence="10">Glycogen branching enzyme</fullName>
        <shortName evidence="10">BE</shortName>
    </alternativeName>
</protein>
<dbReference type="STRING" id="1565605.PG1C_05990"/>
<comment type="catalytic activity">
    <reaction evidence="1 10">
        <text>Transfers a segment of a (1-&gt;4)-alpha-D-glucan chain to a primary hydroxy group in a similar glucan chain.</text>
        <dbReference type="EC" id="2.4.1.18"/>
    </reaction>
</comment>
<keyword evidence="5 10" id="KW-0321">Glycogen metabolism</keyword>
<dbReference type="Gene3D" id="2.60.40.1180">
    <property type="entry name" value="Golgi alpha-mannosidase II"/>
    <property type="match status" value="1"/>
</dbReference>
<dbReference type="AlphaFoldDB" id="A0A0C5JLA2"/>
<dbReference type="KEGG" id="rbu:PG1C_05990"/>
<dbReference type="SMART" id="SM00642">
    <property type="entry name" value="Aamy"/>
    <property type="match status" value="1"/>
</dbReference>
<dbReference type="FunFam" id="2.60.40.10:FF:000169">
    <property type="entry name" value="1,4-alpha-glucan branching enzyme GlgB"/>
    <property type="match status" value="1"/>
</dbReference>
<dbReference type="InterPro" id="IPR037439">
    <property type="entry name" value="Branching_enzy"/>
</dbReference>
<evidence type="ECO:0000313" key="14">
    <source>
        <dbReference type="Proteomes" id="UP000061603"/>
    </source>
</evidence>
<dbReference type="InterPro" id="IPR044143">
    <property type="entry name" value="GlgB_N_E_set_prok"/>
</dbReference>
<dbReference type="GO" id="GO:0005829">
    <property type="term" value="C:cytosol"/>
    <property type="evidence" value="ECO:0007669"/>
    <property type="project" value="TreeGrafter"/>
</dbReference>
<keyword evidence="6 10" id="KW-0328">Glycosyltransferase</keyword>
<dbReference type="Gene3D" id="3.20.20.80">
    <property type="entry name" value="Glycosidases"/>
    <property type="match status" value="1"/>
</dbReference>
<organism evidence="13 14">
    <name type="scientific">Rugosibacter aromaticivorans</name>
    <dbReference type="NCBI Taxonomy" id="1565605"/>
    <lineage>
        <taxon>Bacteria</taxon>
        <taxon>Pseudomonadati</taxon>
        <taxon>Pseudomonadota</taxon>
        <taxon>Betaproteobacteria</taxon>
        <taxon>Nitrosomonadales</taxon>
        <taxon>Sterolibacteriaceae</taxon>
        <taxon>Rugosibacter</taxon>
    </lineage>
</organism>
<dbReference type="HAMAP" id="MF_00685">
    <property type="entry name" value="GlgB"/>
    <property type="match status" value="1"/>
</dbReference>
<dbReference type="Pfam" id="PF22019">
    <property type="entry name" value="GlgB_N"/>
    <property type="match status" value="1"/>
</dbReference>
<sequence length="718" mass="81486">MTSPSCAALLAAREYDPFTVLGLQVEGTVWCLRVFRPAAESVAVADADGEWLPLDRIAGTDLFEWRGAISLPRPWRLHIDGVVQYDAYAFPPQPPTADLFLFNAGRLQQAWRMLGANPATRDGVTGICFRVWAPNAERVSVIGDFNRWDGRIHPMASLGSSGVWELFLPGLAEGMLYRFEIRVRGSGALRIKSDPYARAFEYRPATACRVDPATAHVWGDADWLAARAARDWLHAPMNVYEMHAGSWMRHLPDGRFYSYRELASRLVPYMQEMGFTHVEFMPLMEHPLDESWGYQCTGFFAPTSRFGSADDLRFLIDALHQANIGVILDWVPGHFPADDWALAHFDGTSLYEHEDPRQKVHPDWGTHVFNYGRNEVRSFLLSSAHYWLSEFHVDGLRVDAVASMIYLDYSRQPGEWTPNVHGGHENLAAIAFLRELNEMVHGQFAGALTIAEESTAWPMVSRPTWLGGLGFSMKWNMGWMNDTLDYLRHDPVHRRFHHERLTFGQLYAYSENFVLPLSHDEVVHGKRSLLGKMPGDEWQRFANLRLLLAYQMMAPGKKLLFMGAELGQPWEWRTGEELPWHLLQYPLHAGVQRLARDLNHLYLKAPALHELDFSSEGFQWIDCHDADQSVVSWLRRARDGSYAIVVVNFTPVPRYGYRLGVPQAIDYVERTNSDSALYGGSDLGNGGRVRADQRPWMAQPASLELVLPPLAVLVLMPA</sequence>
<dbReference type="Pfam" id="PF00128">
    <property type="entry name" value="Alpha-amylase"/>
    <property type="match status" value="2"/>
</dbReference>
<evidence type="ECO:0000256" key="3">
    <source>
        <dbReference type="ARBA" id="ARBA00004964"/>
    </source>
</evidence>
<evidence type="ECO:0000256" key="2">
    <source>
        <dbReference type="ARBA" id="ARBA00002953"/>
    </source>
</evidence>
<feature type="active site" description="Nucleophile" evidence="10 11">
    <location>
        <position position="399"/>
    </location>
</feature>
<evidence type="ECO:0000256" key="7">
    <source>
        <dbReference type="ARBA" id="ARBA00022679"/>
    </source>
</evidence>
<dbReference type="InterPro" id="IPR006407">
    <property type="entry name" value="GlgB"/>
</dbReference>
<dbReference type="InterPro" id="IPR006048">
    <property type="entry name" value="A-amylase/branching_C"/>
</dbReference>
<dbReference type="EMBL" id="CP010554">
    <property type="protein sequence ID" value="AJP48131.1"/>
    <property type="molecule type" value="Genomic_DNA"/>
</dbReference>
<dbReference type="SUPFAM" id="SSF81296">
    <property type="entry name" value="E set domains"/>
    <property type="match status" value="1"/>
</dbReference>
<dbReference type="Proteomes" id="UP000061603">
    <property type="component" value="Chromosome"/>
</dbReference>
<proteinExistence type="inferred from homology"/>
<dbReference type="SUPFAM" id="SSF51445">
    <property type="entry name" value="(Trans)glycosidases"/>
    <property type="match status" value="1"/>
</dbReference>
<dbReference type="EC" id="2.4.1.18" evidence="10"/>
<dbReference type="NCBIfam" id="TIGR01515">
    <property type="entry name" value="branching_enzym"/>
    <property type="match status" value="1"/>
</dbReference>
<evidence type="ECO:0000259" key="12">
    <source>
        <dbReference type="SMART" id="SM00642"/>
    </source>
</evidence>
<dbReference type="Pfam" id="PF02922">
    <property type="entry name" value="CBM_48"/>
    <property type="match status" value="1"/>
</dbReference>
<feature type="active site" description="Proton donor" evidence="10 11">
    <location>
        <position position="452"/>
    </location>
</feature>
<dbReference type="GO" id="GO:0005978">
    <property type="term" value="P:glycogen biosynthetic process"/>
    <property type="evidence" value="ECO:0007669"/>
    <property type="project" value="UniProtKB-UniRule"/>
</dbReference>
<dbReference type="PATRIC" id="fig|1565605.3.peg.1260"/>
<dbReference type="HOGENOM" id="CLU_004245_3_2_4"/>
<keyword evidence="9 10" id="KW-0119">Carbohydrate metabolism</keyword>
<dbReference type="InterPro" id="IPR013783">
    <property type="entry name" value="Ig-like_fold"/>
</dbReference>
<gene>
    <name evidence="10" type="primary">glgB</name>
    <name evidence="13" type="ORF">PG1C_05990</name>
</gene>
<dbReference type="FunFam" id="3.20.20.80:FF:000003">
    <property type="entry name" value="1,4-alpha-glucan branching enzyme GlgB"/>
    <property type="match status" value="1"/>
</dbReference>
<dbReference type="FunFam" id="2.60.40.1180:FF:000002">
    <property type="entry name" value="1,4-alpha-glucan branching enzyme GlgB"/>
    <property type="match status" value="1"/>
</dbReference>
<dbReference type="NCBIfam" id="NF008967">
    <property type="entry name" value="PRK12313.1"/>
    <property type="match status" value="1"/>
</dbReference>
<dbReference type="NCBIfam" id="NF003811">
    <property type="entry name" value="PRK05402.1"/>
    <property type="match status" value="1"/>
</dbReference>